<dbReference type="EMBL" id="KB446562">
    <property type="protein sequence ID" value="EME79394.1"/>
    <property type="molecule type" value="Genomic_DNA"/>
</dbReference>
<evidence type="ECO:0000313" key="3">
    <source>
        <dbReference type="Proteomes" id="UP000016932"/>
    </source>
</evidence>
<dbReference type="HOGENOM" id="CLU_894664_0_0_1"/>
<name>M2ZJW0_PSEFD</name>
<reference evidence="2 3" key="1">
    <citation type="journal article" date="2012" name="PLoS Pathog.">
        <title>Diverse lifestyles and strategies of plant pathogenesis encoded in the genomes of eighteen Dothideomycetes fungi.</title>
        <authorList>
            <person name="Ohm R.A."/>
            <person name="Feau N."/>
            <person name="Henrissat B."/>
            <person name="Schoch C.L."/>
            <person name="Horwitz B.A."/>
            <person name="Barry K.W."/>
            <person name="Condon B.J."/>
            <person name="Copeland A.C."/>
            <person name="Dhillon B."/>
            <person name="Glaser F."/>
            <person name="Hesse C.N."/>
            <person name="Kosti I."/>
            <person name="LaButti K."/>
            <person name="Lindquist E.A."/>
            <person name="Lucas S."/>
            <person name="Salamov A.A."/>
            <person name="Bradshaw R.E."/>
            <person name="Ciuffetti L."/>
            <person name="Hamelin R.C."/>
            <person name="Kema G.H.J."/>
            <person name="Lawrence C."/>
            <person name="Scott J.A."/>
            <person name="Spatafora J.W."/>
            <person name="Turgeon B.G."/>
            <person name="de Wit P.J.G.M."/>
            <person name="Zhong S."/>
            <person name="Goodwin S.B."/>
            <person name="Grigoriev I.V."/>
        </authorList>
    </citation>
    <scope>NUCLEOTIDE SEQUENCE [LARGE SCALE GENOMIC DNA]</scope>
    <source>
        <strain evidence="2 3">CIRAD86</strain>
    </source>
</reference>
<dbReference type="Proteomes" id="UP000016932">
    <property type="component" value="Unassembled WGS sequence"/>
</dbReference>
<accession>M2ZJW0</accession>
<proteinExistence type="predicted"/>
<sequence>MFDYTTTSGAAVAWWKFQAQSACPAPLSRVDSSVAILPPPYEEVTKYFDGVSGGVQEDINNEALSISTTPDYAIFADTHSRMYYNLQSGAEEKIYHSRAEYISGQNRVSSPINTHGHTYDKPPSEDFPEWATSESVRKLYNFNDHIILSEIFEEEKNLLARPGHVSSPAITHGQTYNNLETEDVPEWSTSESDRKLYEFNDHKILSKKFEKVKAKWSFNAKLSESSETSAGFSEHSFYQKLSKYLPFAGNDYKSYRPDAFKDGRFGAASEMPSLTSDSSSVNTENEDGCSMATPGAEETYPWGGHRDVQKA</sequence>
<dbReference type="GeneID" id="19341599"/>
<dbReference type="RefSeq" id="XP_007930117.1">
    <property type="nucleotide sequence ID" value="XM_007931926.1"/>
</dbReference>
<feature type="region of interest" description="Disordered" evidence="1">
    <location>
        <begin position="266"/>
        <end position="311"/>
    </location>
</feature>
<evidence type="ECO:0000256" key="1">
    <source>
        <dbReference type="SAM" id="MobiDB-lite"/>
    </source>
</evidence>
<feature type="compositionally biased region" description="Polar residues" evidence="1">
    <location>
        <begin position="272"/>
        <end position="283"/>
    </location>
</feature>
<gene>
    <name evidence="2" type="ORF">MYCFIDRAFT_79526</name>
</gene>
<organism evidence="2 3">
    <name type="scientific">Pseudocercospora fijiensis (strain CIRAD86)</name>
    <name type="common">Black leaf streak disease fungus</name>
    <name type="synonym">Mycosphaerella fijiensis</name>
    <dbReference type="NCBI Taxonomy" id="383855"/>
    <lineage>
        <taxon>Eukaryota</taxon>
        <taxon>Fungi</taxon>
        <taxon>Dikarya</taxon>
        <taxon>Ascomycota</taxon>
        <taxon>Pezizomycotina</taxon>
        <taxon>Dothideomycetes</taxon>
        <taxon>Dothideomycetidae</taxon>
        <taxon>Mycosphaerellales</taxon>
        <taxon>Mycosphaerellaceae</taxon>
        <taxon>Pseudocercospora</taxon>
    </lineage>
</organism>
<evidence type="ECO:0000313" key="2">
    <source>
        <dbReference type="EMBL" id="EME79394.1"/>
    </source>
</evidence>
<dbReference type="AlphaFoldDB" id="M2ZJW0"/>
<dbReference type="KEGG" id="pfj:MYCFIDRAFT_79526"/>
<feature type="compositionally biased region" description="Polar residues" evidence="1">
    <location>
        <begin position="107"/>
        <end position="116"/>
    </location>
</feature>
<protein>
    <submittedName>
        <fullName evidence="2">Uncharacterized protein</fullName>
    </submittedName>
</protein>
<dbReference type="VEuPathDB" id="FungiDB:MYCFIDRAFT_79526"/>
<feature type="region of interest" description="Disordered" evidence="1">
    <location>
        <begin position="107"/>
        <end position="127"/>
    </location>
</feature>
<keyword evidence="3" id="KW-1185">Reference proteome</keyword>